<keyword evidence="1 5" id="KW-0732">Signal</keyword>
<feature type="domain" description="Putative peptidase" evidence="6">
    <location>
        <begin position="29"/>
        <end position="249"/>
    </location>
</feature>
<dbReference type="GO" id="GO:0008237">
    <property type="term" value="F:metallopeptidase activity"/>
    <property type="evidence" value="ECO:0007669"/>
    <property type="project" value="InterPro"/>
</dbReference>
<dbReference type="Gene3D" id="3.40.390.10">
    <property type="entry name" value="Collagenase (Catalytic Domain)"/>
    <property type="match status" value="1"/>
</dbReference>
<feature type="chain" id="PRO_5003051977" evidence="5">
    <location>
        <begin position="21"/>
        <end position="310"/>
    </location>
</feature>
<feature type="compositionally biased region" description="Low complexity" evidence="4">
    <location>
        <begin position="258"/>
        <end position="292"/>
    </location>
</feature>
<evidence type="ECO:0000256" key="4">
    <source>
        <dbReference type="SAM" id="MobiDB-lite"/>
    </source>
</evidence>
<sequence length="310" mass="32862">MAALLRLAVLLPLAAPLVATLPTSPVPIAARATPHEPVFFSWDAGAVTSFPIHSSCNATQRRQIEAGLNEAVELARHAKAHILRWGNESEIYRKYFGNRPTMEAVGAYDVIVNGDKANVLFRCDNPDGNCALEGWGGHWRGANATSETVICDRSYTTRRWLVSMCSQGYTVAGSETNTFWASDLMHRLYHVPAVGQGWVDHFADGYDEVIALAKSNGTESTHDSEALQYFALEAYAFDIAAPGVGCAGESHGPDQGHDTGSASAPASTSTSSSSSASGSGATTTPTDSPSATIDVPPNCHTHEGGQLHCT</sequence>
<name>D3W9Z7_ASPFM</name>
<dbReference type="EMBL" id="GQ923786">
    <property type="protein sequence ID" value="ADC97455.1"/>
    <property type="molecule type" value="mRNA"/>
</dbReference>
<evidence type="ECO:0000256" key="2">
    <source>
        <dbReference type="ARBA" id="ARBA00023180"/>
    </source>
</evidence>
<feature type="compositionally biased region" description="Basic and acidic residues" evidence="4">
    <location>
        <begin position="300"/>
        <end position="310"/>
    </location>
</feature>
<dbReference type="InterPro" id="IPR024079">
    <property type="entry name" value="MetalloPept_cat_dom_sf"/>
</dbReference>
<dbReference type="TCDB" id="2.A.5.1.22">
    <property type="family name" value="the zinc (zn(2+))-iron (fe(2+)) permease (zip) family"/>
</dbReference>
<accession>D3W9Z7</accession>
<reference evidence="7" key="1">
    <citation type="journal article" date="2010" name="Eukaryot. Cell">
        <title>Aspergillus fumigatus survival in alkaline and extreme zinc-limiting environments relies on the induction of a zinc homeostasis system encoded by the zrfC and aspf2 genes.</title>
        <authorList>
            <person name="Amich J."/>
            <person name="Vicentefranqueira R."/>
            <person name="Leal F."/>
            <person name="Calera J.A."/>
        </authorList>
    </citation>
    <scope>NUCLEOTIDE SEQUENCE</scope>
    <source>
        <strain evidence="7">AF14</strain>
    </source>
</reference>
<evidence type="ECO:0000256" key="3">
    <source>
        <dbReference type="ARBA" id="ARBA00060890"/>
    </source>
</evidence>
<feature type="region of interest" description="Disordered" evidence="4">
    <location>
        <begin position="247"/>
        <end position="310"/>
    </location>
</feature>
<dbReference type="InterPro" id="IPR029482">
    <property type="entry name" value="HRXXH"/>
</dbReference>
<dbReference type="GO" id="GO:0005178">
    <property type="term" value="F:integrin binding"/>
    <property type="evidence" value="ECO:0007669"/>
    <property type="project" value="TreeGrafter"/>
</dbReference>
<dbReference type="PANTHER" id="PTHR39399">
    <property type="entry name" value="PROTEIN ZPS1"/>
    <property type="match status" value="1"/>
</dbReference>
<dbReference type="PANTHER" id="PTHR39399:SF1">
    <property type="entry name" value="PROTEIN ZPS1"/>
    <property type="match status" value="1"/>
</dbReference>
<dbReference type="FunFam" id="3.40.390.10:FF:000043">
    <property type="entry name" value="Major allergen Asp F2"/>
    <property type="match status" value="1"/>
</dbReference>
<dbReference type="Pfam" id="PF13933">
    <property type="entry name" value="HRXXH"/>
    <property type="match status" value="1"/>
</dbReference>
<keyword evidence="2" id="KW-0325">Glycoprotein</keyword>
<evidence type="ECO:0000259" key="6">
    <source>
        <dbReference type="Pfam" id="PF13933"/>
    </source>
</evidence>
<dbReference type="CDD" id="cd11307">
    <property type="entry name" value="M35_Asp_f2_like"/>
    <property type="match status" value="1"/>
</dbReference>
<dbReference type="AlphaFoldDB" id="D3W9Z7"/>
<dbReference type="GO" id="GO:0009277">
    <property type="term" value="C:fungal-type cell wall"/>
    <property type="evidence" value="ECO:0007669"/>
    <property type="project" value="TreeGrafter"/>
</dbReference>
<dbReference type="GO" id="GO:0005576">
    <property type="term" value="C:extracellular region"/>
    <property type="evidence" value="ECO:0007669"/>
    <property type="project" value="TreeGrafter"/>
</dbReference>
<dbReference type="GO" id="GO:0008270">
    <property type="term" value="F:zinc ion binding"/>
    <property type="evidence" value="ECO:0007669"/>
    <property type="project" value="TreeGrafter"/>
</dbReference>
<gene>
    <name evidence="7" type="primary">aspf2</name>
</gene>
<dbReference type="Allergome" id="71">
    <property type="allergen name" value="Asp f 2"/>
</dbReference>
<dbReference type="SUPFAM" id="SSF55486">
    <property type="entry name" value="Metalloproteases ('zincins'), catalytic domain"/>
    <property type="match status" value="1"/>
</dbReference>
<organism evidence="7">
    <name type="scientific">Aspergillus fumigatus</name>
    <name type="common">Neosartorya fumigata</name>
    <dbReference type="NCBI Taxonomy" id="746128"/>
    <lineage>
        <taxon>Eukaryota</taxon>
        <taxon>Fungi</taxon>
        <taxon>Dikarya</taxon>
        <taxon>Ascomycota</taxon>
        <taxon>Pezizomycotina</taxon>
        <taxon>Eurotiomycetes</taxon>
        <taxon>Eurotiomycetidae</taxon>
        <taxon>Eurotiales</taxon>
        <taxon>Aspergillaceae</taxon>
        <taxon>Aspergillus</taxon>
        <taxon>Aspergillus subgen. Fumigati</taxon>
    </lineage>
</organism>
<dbReference type="GO" id="GO:0009986">
    <property type="term" value="C:cell surface"/>
    <property type="evidence" value="ECO:0007669"/>
    <property type="project" value="TreeGrafter"/>
</dbReference>
<evidence type="ECO:0000313" key="7">
    <source>
        <dbReference type="EMBL" id="ADC97455.1"/>
    </source>
</evidence>
<evidence type="ECO:0000256" key="1">
    <source>
        <dbReference type="ARBA" id="ARBA00022729"/>
    </source>
</evidence>
<comment type="similarity">
    <text evidence="3">Belongs to the ZPS1 family.</text>
</comment>
<dbReference type="InterPro" id="IPR039124">
    <property type="entry name" value="PRA1-like"/>
</dbReference>
<evidence type="ECO:0000256" key="5">
    <source>
        <dbReference type="SAM" id="SignalP"/>
    </source>
</evidence>
<feature type="signal peptide" evidence="5">
    <location>
        <begin position="1"/>
        <end position="20"/>
    </location>
</feature>
<proteinExistence type="evidence at transcript level"/>
<protein>
    <submittedName>
        <fullName evidence="7">Aspf2</fullName>
    </submittedName>
</protein>